<accession>A0A1I8FP97</accession>
<organism evidence="2 3">
    <name type="scientific">Macrostomum lignano</name>
    <dbReference type="NCBI Taxonomy" id="282301"/>
    <lineage>
        <taxon>Eukaryota</taxon>
        <taxon>Metazoa</taxon>
        <taxon>Spiralia</taxon>
        <taxon>Lophotrochozoa</taxon>
        <taxon>Platyhelminthes</taxon>
        <taxon>Rhabditophora</taxon>
        <taxon>Macrostomorpha</taxon>
        <taxon>Macrostomida</taxon>
        <taxon>Macrostomidae</taxon>
        <taxon>Macrostomum</taxon>
    </lineage>
</organism>
<dbReference type="WBParaSite" id="maker-unitig_41933-snap-gene-0.1-mRNA-1">
    <property type="protein sequence ID" value="maker-unitig_41933-snap-gene-0.1-mRNA-1"/>
    <property type="gene ID" value="maker-unitig_41933-snap-gene-0.1"/>
</dbReference>
<feature type="transmembrane region" description="Helical" evidence="1">
    <location>
        <begin position="308"/>
        <end position="328"/>
    </location>
</feature>
<proteinExistence type="predicted"/>
<dbReference type="AlphaFoldDB" id="A0A1I8FP97"/>
<name>A0A1I8FP97_9PLAT</name>
<evidence type="ECO:0000256" key="1">
    <source>
        <dbReference type="SAM" id="Phobius"/>
    </source>
</evidence>
<keyword evidence="1" id="KW-0472">Membrane</keyword>
<protein>
    <submittedName>
        <fullName evidence="3">Uncharacterized protein</fullName>
    </submittedName>
</protein>
<keyword evidence="1" id="KW-1133">Transmembrane helix</keyword>
<evidence type="ECO:0000313" key="2">
    <source>
        <dbReference type="Proteomes" id="UP000095280"/>
    </source>
</evidence>
<evidence type="ECO:0000313" key="3">
    <source>
        <dbReference type="WBParaSite" id="maker-unitig_41933-snap-gene-0.1-mRNA-1"/>
    </source>
</evidence>
<keyword evidence="1" id="KW-0812">Transmembrane</keyword>
<sequence length="329" mass="37413">VNLTFLSEFECLKRWRLSERRRSLRNSILRVASPSRHPIRISNNFPQRGLPPARDRTDRSRPRRLLTLTDLADVVCRIRQYWLAWAFCCRWGSCWSTSCYRNHRFHWSRRFVCYDTPLHVNPGDHEPAPAAAEVAAARRFTRRRAWAAAAADDSRGSWSKEKLRLLEDPLRRLRAFFLFFSFSSISSYPERRETFKSQHQQQHLLSMSSVCGQCDSAADNGVGLPAGIGDQRDRLLGDRPGLMSPIQYSHSEPGSCSVGFTLSFGAMFQQNLGECTASSLTSACSKKSQSLVSSNHYDFATIEIIKDYQLMLIVVFLLLVDVGILTALA</sequence>
<keyword evidence="2" id="KW-1185">Reference proteome</keyword>
<reference evidence="3" key="1">
    <citation type="submission" date="2016-11" db="UniProtKB">
        <authorList>
            <consortium name="WormBaseParasite"/>
        </authorList>
    </citation>
    <scope>IDENTIFICATION</scope>
</reference>
<dbReference type="Proteomes" id="UP000095280">
    <property type="component" value="Unplaced"/>
</dbReference>